<dbReference type="Pfam" id="PF13589">
    <property type="entry name" value="HATPase_c_3"/>
    <property type="match status" value="1"/>
</dbReference>
<dbReference type="Gene3D" id="3.30.565.10">
    <property type="entry name" value="Histidine kinase-like ATPase, C-terminal domain"/>
    <property type="match status" value="1"/>
</dbReference>
<protein>
    <recommendedName>
        <fullName evidence="3">ATP-binding protein</fullName>
    </recommendedName>
</protein>
<sequence length="497" mass="57551">MSDKSNFRYLKKFRKETVEPRPASLIETFRAIGYNLASALADIVDNSISAECKYVHINFFWKKEDTYITILDDGKGMSEEELVEALRPGTHNPLGDRKSEDLGRFGLGLKTASFSQCRVLSIISKNAGNPKVHLRAWHLDYVEHYNIWEIIEYISMPELKDLLKNKSKGTLVVWENLDRIIYDQNGHLITQRKFLEAVREIEHHLSMVFHRFLESGKIKLFINEQPVSAWDPFLRKERATQSFPTETFMQGKICITGYVLPHPSKTTAEVWNAAAGTEGWNASQGFYIYRKDRMLLAGDWLGLLKKQEFTRLARIMIDIDAELDFAWQLDIRKSRAIPPKMFQDDLKRYALEITKSAIDVYKHRGKQKQRKAGRSHFEFAWMTVEENGREYYRVNRNHPLVRSMAEKMGTKKSDLEKLLKLLEITLPVPAIVLSESQHADKPAESGTPSNDSEVAELMKATYKQLLQDKHTRSKALEELYFIDPFSNYPHLIESLSK</sequence>
<organism evidence="1 2">
    <name type="scientific">Niastella vici</name>
    <dbReference type="NCBI Taxonomy" id="1703345"/>
    <lineage>
        <taxon>Bacteria</taxon>
        <taxon>Pseudomonadati</taxon>
        <taxon>Bacteroidota</taxon>
        <taxon>Chitinophagia</taxon>
        <taxon>Chitinophagales</taxon>
        <taxon>Chitinophagaceae</taxon>
        <taxon>Niastella</taxon>
    </lineage>
</organism>
<comment type="caution">
    <text evidence="1">The sequence shown here is derived from an EMBL/GenBank/DDBJ whole genome shotgun (WGS) entry which is preliminary data.</text>
</comment>
<dbReference type="Proteomes" id="UP000192796">
    <property type="component" value="Unassembled WGS sequence"/>
</dbReference>
<accession>A0A1V9FU79</accession>
<dbReference type="STRING" id="1703345.A3860_29855"/>
<dbReference type="SUPFAM" id="SSF55874">
    <property type="entry name" value="ATPase domain of HSP90 chaperone/DNA topoisomerase II/histidine kinase"/>
    <property type="match status" value="1"/>
</dbReference>
<keyword evidence="2" id="KW-1185">Reference proteome</keyword>
<dbReference type="OrthoDB" id="9813438at2"/>
<evidence type="ECO:0000313" key="1">
    <source>
        <dbReference type="EMBL" id="OQP61903.1"/>
    </source>
</evidence>
<dbReference type="EMBL" id="LVYD01000054">
    <property type="protein sequence ID" value="OQP61903.1"/>
    <property type="molecule type" value="Genomic_DNA"/>
</dbReference>
<dbReference type="RefSeq" id="WP_081149897.1">
    <property type="nucleotide sequence ID" value="NZ_LVYD01000054.1"/>
</dbReference>
<evidence type="ECO:0000313" key="2">
    <source>
        <dbReference type="Proteomes" id="UP000192796"/>
    </source>
</evidence>
<name>A0A1V9FU79_9BACT</name>
<dbReference type="InterPro" id="IPR036890">
    <property type="entry name" value="HATPase_C_sf"/>
</dbReference>
<evidence type="ECO:0008006" key="3">
    <source>
        <dbReference type="Google" id="ProtNLM"/>
    </source>
</evidence>
<proteinExistence type="predicted"/>
<dbReference type="AlphaFoldDB" id="A0A1V9FU79"/>
<reference evidence="1 2" key="1">
    <citation type="submission" date="2016-03" db="EMBL/GenBank/DDBJ databases">
        <title>Niastella vici sp. nov., isolated from farmland soil.</title>
        <authorList>
            <person name="Chen L."/>
            <person name="Wang D."/>
            <person name="Yang S."/>
            <person name="Wang G."/>
        </authorList>
    </citation>
    <scope>NUCLEOTIDE SEQUENCE [LARGE SCALE GENOMIC DNA]</scope>
    <source>
        <strain evidence="1 2">DJ57</strain>
    </source>
</reference>
<gene>
    <name evidence="1" type="ORF">A3860_29855</name>
</gene>